<organism evidence="7 8">
    <name type="scientific">Candidatus Thermofonsia Clade 1 bacterium</name>
    <dbReference type="NCBI Taxonomy" id="2364210"/>
    <lineage>
        <taxon>Bacteria</taxon>
        <taxon>Bacillati</taxon>
        <taxon>Chloroflexota</taxon>
        <taxon>Candidatus Thermofontia</taxon>
        <taxon>Candidatus Thermofonsia Clade 1</taxon>
    </lineage>
</organism>
<sequence>MGKSAVRKLLEHFGAYTIDADGLAHQTMAPGAPAYLPVVETFGRWILDRDGRIDRSKLGAVVFSHPEALARLEALTHPLVSQGIDTLISRAKQPIIVIEAIKLLEGKLADKVDAIWVVDCKPELQLQRLIEKRGMSEQEARKRIEGQNPQREKLARAHVVIANNGTPQELWAQVEAEWQKLLNALRLSRREDAQSVSIAVPPQSHTPPTKTALPPLRPTPEAAPSKADTPSLQKAAPQPSAAITVDIRRGMPKNAEQIAQVLSRMLGRPFSRIDVLTAFGEKSYLLAEIDSKIMGLAGFQVENLITRVDEFLLLPEAPIEPVARALIQAVENASKELQSEVGFVYLPMNAAAAIVQVFAHSGYERMELEAIQVPAWREAAQESQPPNTQIFAKKLRPDRVLKPL</sequence>
<keyword evidence="3 7" id="KW-0418">Kinase</keyword>
<dbReference type="InterPro" id="IPR027417">
    <property type="entry name" value="P-loop_NTPase"/>
</dbReference>
<keyword evidence="2 3" id="KW-0067">ATP-binding</keyword>
<dbReference type="InterPro" id="IPR000182">
    <property type="entry name" value="GNAT_dom"/>
</dbReference>
<evidence type="ECO:0000313" key="8">
    <source>
        <dbReference type="Proteomes" id="UP000228947"/>
    </source>
</evidence>
<dbReference type="Proteomes" id="UP000228947">
    <property type="component" value="Unassembled WGS sequence"/>
</dbReference>
<feature type="domain" description="N-acetyltransferase" evidence="6">
    <location>
        <begin position="245"/>
        <end position="396"/>
    </location>
</feature>
<dbReference type="PROSITE" id="PS51219">
    <property type="entry name" value="DPCK"/>
    <property type="match status" value="1"/>
</dbReference>
<comment type="caution">
    <text evidence="3">Lacks conserved residue(s) required for the propagation of feature annotation.</text>
</comment>
<dbReference type="GO" id="GO:0016747">
    <property type="term" value="F:acyltransferase activity, transferring groups other than amino-acyl groups"/>
    <property type="evidence" value="ECO:0007669"/>
    <property type="project" value="InterPro"/>
</dbReference>
<dbReference type="CDD" id="cd02022">
    <property type="entry name" value="DPCK"/>
    <property type="match status" value="1"/>
</dbReference>
<comment type="caution">
    <text evidence="7">The sequence shown here is derived from an EMBL/GenBank/DDBJ whole genome shotgun (WGS) entry which is preliminary data.</text>
</comment>
<comment type="function">
    <text evidence="3">Catalyzes the phosphorylation of the 3'-hydroxyl group of dephosphocoenzyme A to form coenzyme A.</text>
</comment>
<evidence type="ECO:0000256" key="3">
    <source>
        <dbReference type="HAMAP-Rule" id="MF_00376"/>
    </source>
</evidence>
<dbReference type="PANTHER" id="PTHR10695:SF46">
    <property type="entry name" value="BIFUNCTIONAL COENZYME A SYNTHASE-RELATED"/>
    <property type="match status" value="1"/>
</dbReference>
<comment type="catalytic activity">
    <reaction evidence="3">
        <text>3'-dephospho-CoA + ATP = ADP + CoA + H(+)</text>
        <dbReference type="Rhea" id="RHEA:18245"/>
        <dbReference type="ChEBI" id="CHEBI:15378"/>
        <dbReference type="ChEBI" id="CHEBI:30616"/>
        <dbReference type="ChEBI" id="CHEBI:57287"/>
        <dbReference type="ChEBI" id="CHEBI:57328"/>
        <dbReference type="ChEBI" id="CHEBI:456216"/>
        <dbReference type="EC" id="2.7.1.24"/>
    </reaction>
</comment>
<dbReference type="HAMAP" id="MF_00376">
    <property type="entry name" value="Dephospho_CoA_kinase"/>
    <property type="match status" value="1"/>
</dbReference>
<dbReference type="EMBL" id="PGTL01000016">
    <property type="protein sequence ID" value="PJF42496.1"/>
    <property type="molecule type" value="Genomic_DNA"/>
</dbReference>
<evidence type="ECO:0000313" key="7">
    <source>
        <dbReference type="EMBL" id="PJF42496.1"/>
    </source>
</evidence>
<reference evidence="7 8" key="1">
    <citation type="submission" date="2017-11" db="EMBL/GenBank/DDBJ databases">
        <title>Evolution of Phototrophy in the Chloroflexi Phylum Driven by Horizontal Gene Transfer.</title>
        <authorList>
            <person name="Ward L.M."/>
            <person name="Hemp J."/>
            <person name="Shih P.M."/>
            <person name="Mcglynn S.E."/>
            <person name="Fischer W."/>
        </authorList>
    </citation>
    <scope>NUCLEOTIDE SEQUENCE [LARGE SCALE GENOMIC DNA]</scope>
    <source>
        <strain evidence="7">CP1_1M</strain>
    </source>
</reference>
<dbReference type="InterPro" id="IPR001977">
    <property type="entry name" value="Depp_CoAkinase"/>
</dbReference>
<evidence type="ECO:0000256" key="5">
    <source>
        <dbReference type="SAM" id="MobiDB-lite"/>
    </source>
</evidence>
<dbReference type="SUPFAM" id="SSF52540">
    <property type="entry name" value="P-loop containing nucleoside triphosphate hydrolases"/>
    <property type="match status" value="1"/>
</dbReference>
<name>A0A2M8PY63_9CHLR</name>
<accession>A0A2M8PY63</accession>
<dbReference type="GO" id="GO:0004140">
    <property type="term" value="F:dephospho-CoA kinase activity"/>
    <property type="evidence" value="ECO:0007669"/>
    <property type="project" value="UniProtKB-UniRule"/>
</dbReference>
<evidence type="ECO:0000256" key="2">
    <source>
        <dbReference type="ARBA" id="ARBA00022840"/>
    </source>
</evidence>
<dbReference type="Gene3D" id="3.40.630.30">
    <property type="match status" value="1"/>
</dbReference>
<keyword evidence="3" id="KW-0173">Coenzyme A biosynthesis</keyword>
<dbReference type="UniPathway" id="UPA00241">
    <property type="reaction ID" value="UER00356"/>
</dbReference>
<dbReference type="GO" id="GO:0005737">
    <property type="term" value="C:cytoplasm"/>
    <property type="evidence" value="ECO:0007669"/>
    <property type="project" value="UniProtKB-SubCell"/>
</dbReference>
<dbReference type="GO" id="GO:0015937">
    <property type="term" value="P:coenzyme A biosynthetic process"/>
    <property type="evidence" value="ECO:0007669"/>
    <property type="project" value="UniProtKB-UniRule"/>
</dbReference>
<comment type="pathway">
    <text evidence="3">Cofactor biosynthesis; coenzyme A biosynthesis; CoA from (R)-pantothenate: step 5/5.</text>
</comment>
<dbReference type="PANTHER" id="PTHR10695">
    <property type="entry name" value="DEPHOSPHO-COA KINASE-RELATED"/>
    <property type="match status" value="1"/>
</dbReference>
<dbReference type="GO" id="GO:0005524">
    <property type="term" value="F:ATP binding"/>
    <property type="evidence" value="ECO:0007669"/>
    <property type="project" value="UniProtKB-UniRule"/>
</dbReference>
<evidence type="ECO:0000256" key="1">
    <source>
        <dbReference type="ARBA" id="ARBA00022741"/>
    </source>
</evidence>
<dbReference type="Gene3D" id="3.40.50.300">
    <property type="entry name" value="P-loop containing nucleotide triphosphate hydrolases"/>
    <property type="match status" value="1"/>
</dbReference>
<evidence type="ECO:0000256" key="4">
    <source>
        <dbReference type="NCBIfam" id="TIGR00152"/>
    </source>
</evidence>
<comment type="similarity">
    <text evidence="3">Belongs to the CoaE family.</text>
</comment>
<keyword evidence="3" id="KW-0808">Transferase</keyword>
<dbReference type="Pfam" id="PF01121">
    <property type="entry name" value="CoaE"/>
    <property type="match status" value="1"/>
</dbReference>
<keyword evidence="1 3" id="KW-0547">Nucleotide-binding</keyword>
<dbReference type="NCBIfam" id="TIGR00152">
    <property type="entry name" value="dephospho-CoA kinase"/>
    <property type="match status" value="1"/>
</dbReference>
<feature type="region of interest" description="Disordered" evidence="5">
    <location>
        <begin position="197"/>
        <end position="239"/>
    </location>
</feature>
<protein>
    <recommendedName>
        <fullName evidence="3 4">Dephospho-CoA kinase</fullName>
        <ecNumber evidence="3 4">2.7.1.24</ecNumber>
    </recommendedName>
    <alternativeName>
        <fullName evidence="3">Dephosphocoenzyme A kinase</fullName>
    </alternativeName>
</protein>
<keyword evidence="3" id="KW-0963">Cytoplasm</keyword>
<dbReference type="PROSITE" id="PS51186">
    <property type="entry name" value="GNAT"/>
    <property type="match status" value="1"/>
</dbReference>
<proteinExistence type="inferred from homology"/>
<gene>
    <name evidence="3" type="primary">coaE</name>
    <name evidence="7" type="ORF">CUN50_03975</name>
</gene>
<dbReference type="AlphaFoldDB" id="A0A2M8PY63"/>
<evidence type="ECO:0000259" key="6">
    <source>
        <dbReference type="PROSITE" id="PS51186"/>
    </source>
</evidence>
<comment type="subcellular location">
    <subcellularLocation>
        <location evidence="3">Cytoplasm</location>
    </subcellularLocation>
</comment>
<dbReference type="EC" id="2.7.1.24" evidence="3 4"/>